<dbReference type="SUPFAM" id="SSF49464">
    <property type="entry name" value="Carboxypeptidase regulatory domain-like"/>
    <property type="match status" value="1"/>
</dbReference>
<dbReference type="EMBL" id="BMEC01000002">
    <property type="protein sequence ID" value="GGC24673.1"/>
    <property type="molecule type" value="Genomic_DNA"/>
</dbReference>
<name>A0ABQ1LNA9_9BACT</name>
<organism evidence="1 2">
    <name type="scientific">Marivirga lumbricoides</name>
    <dbReference type="NCBI Taxonomy" id="1046115"/>
    <lineage>
        <taxon>Bacteria</taxon>
        <taxon>Pseudomonadati</taxon>
        <taxon>Bacteroidota</taxon>
        <taxon>Cytophagia</taxon>
        <taxon>Cytophagales</taxon>
        <taxon>Marivirgaceae</taxon>
        <taxon>Marivirga</taxon>
    </lineage>
</organism>
<comment type="caution">
    <text evidence="1">The sequence shown here is derived from an EMBL/GenBank/DDBJ whole genome shotgun (WGS) entry which is preliminary data.</text>
</comment>
<proteinExistence type="predicted"/>
<evidence type="ECO:0008006" key="3">
    <source>
        <dbReference type="Google" id="ProtNLM"/>
    </source>
</evidence>
<protein>
    <recommendedName>
        <fullName evidence="3">Carboxypeptidase-like regulatory domain-containing protein</fullName>
    </recommendedName>
</protein>
<reference evidence="2" key="1">
    <citation type="journal article" date="2019" name="Int. J. Syst. Evol. Microbiol.">
        <title>The Global Catalogue of Microorganisms (GCM) 10K type strain sequencing project: providing services to taxonomists for standard genome sequencing and annotation.</title>
        <authorList>
            <consortium name="The Broad Institute Genomics Platform"/>
            <consortium name="The Broad Institute Genome Sequencing Center for Infectious Disease"/>
            <person name="Wu L."/>
            <person name="Ma J."/>
        </authorList>
    </citation>
    <scope>NUCLEOTIDE SEQUENCE [LARGE SCALE GENOMIC DNA]</scope>
    <source>
        <strain evidence="2">CGMCC 1.10832</strain>
    </source>
</reference>
<evidence type="ECO:0000313" key="1">
    <source>
        <dbReference type="EMBL" id="GGC24673.1"/>
    </source>
</evidence>
<sequence length="239" mass="27352">MFATVGIAKANVGTVTNEKGEFELVIPTEHLNKMLTISHIGYNTVNLKLDSLSAYDYVEIELTEKAEFLEEVIVASKKLRGKTKEYGNKKKHNSFIWIQKGDRGSEIVMLIEPKTEIFLNSVSLNILNELEREFLLLLNIYTVNKSTNLPEAQVLRNQKVIRSTLKKGWLEVDLSDENMVLTEPFYIGFQWVEIEEPLPLIGCKSSTSLKSLIRYKALGKWEEFVEWDIKVMGTSYEAP</sequence>
<dbReference type="Proteomes" id="UP000636010">
    <property type="component" value="Unassembled WGS sequence"/>
</dbReference>
<evidence type="ECO:0000313" key="2">
    <source>
        <dbReference type="Proteomes" id="UP000636010"/>
    </source>
</evidence>
<dbReference type="Pfam" id="PF13715">
    <property type="entry name" value="CarbopepD_reg_2"/>
    <property type="match status" value="1"/>
</dbReference>
<accession>A0ABQ1LNA9</accession>
<gene>
    <name evidence="1" type="ORF">GCM10011506_07440</name>
</gene>
<dbReference type="InterPro" id="IPR008969">
    <property type="entry name" value="CarboxyPept-like_regulatory"/>
</dbReference>
<keyword evidence="2" id="KW-1185">Reference proteome</keyword>